<reference evidence="5" key="1">
    <citation type="submission" date="2019-06" db="EMBL/GenBank/DDBJ databases">
        <authorList>
            <consortium name="Wellcome Sanger Institute Data Sharing"/>
        </authorList>
    </citation>
    <scope>NUCLEOTIDE SEQUENCE [LARGE SCALE GENOMIC DNA]</scope>
</reference>
<reference evidence="5" key="2">
    <citation type="submission" date="2025-08" db="UniProtKB">
        <authorList>
            <consortium name="Ensembl"/>
        </authorList>
    </citation>
    <scope>IDENTIFICATION</scope>
</reference>
<dbReference type="Gene3D" id="2.100.10.30">
    <property type="entry name" value="Jacalin-like lectin domain"/>
    <property type="match status" value="1"/>
</dbReference>
<keyword evidence="6" id="KW-1185">Reference proteome</keyword>
<dbReference type="SUPFAM" id="SSF51101">
    <property type="entry name" value="Mannose-binding lectins"/>
    <property type="match status" value="1"/>
</dbReference>
<keyword evidence="3" id="KW-0472">Membrane</keyword>
<accession>A0A668APH3</accession>
<dbReference type="PROSITE" id="PS51752">
    <property type="entry name" value="JACALIN_LECTIN"/>
    <property type="match status" value="1"/>
</dbReference>
<name>A0A668APH3_9TELE</name>
<evidence type="ECO:0000313" key="6">
    <source>
        <dbReference type="Proteomes" id="UP000472263"/>
    </source>
</evidence>
<dbReference type="PANTHER" id="PTHR33589:SF3">
    <property type="entry name" value="ZYMOGEN GRANULE MEMBRANE PROTEIN 16-LIKE"/>
    <property type="match status" value="1"/>
</dbReference>
<feature type="transmembrane region" description="Helical" evidence="3">
    <location>
        <begin position="33"/>
        <end position="54"/>
    </location>
</feature>
<proteinExistence type="predicted"/>
<dbReference type="PANTHER" id="PTHR33589">
    <property type="entry name" value="OS11G0524900 PROTEIN"/>
    <property type="match status" value="1"/>
</dbReference>
<reference evidence="5" key="3">
    <citation type="submission" date="2025-09" db="UniProtKB">
        <authorList>
            <consortium name="Ensembl"/>
        </authorList>
    </citation>
    <scope>IDENTIFICATION</scope>
</reference>
<organism evidence="5 6">
    <name type="scientific">Myripristis murdjan</name>
    <name type="common">pinecone soldierfish</name>
    <dbReference type="NCBI Taxonomy" id="586833"/>
    <lineage>
        <taxon>Eukaryota</taxon>
        <taxon>Metazoa</taxon>
        <taxon>Chordata</taxon>
        <taxon>Craniata</taxon>
        <taxon>Vertebrata</taxon>
        <taxon>Euteleostomi</taxon>
        <taxon>Actinopterygii</taxon>
        <taxon>Neopterygii</taxon>
        <taxon>Teleostei</taxon>
        <taxon>Neoteleostei</taxon>
        <taxon>Acanthomorphata</taxon>
        <taxon>Holocentriformes</taxon>
        <taxon>Holocentridae</taxon>
        <taxon>Myripristis</taxon>
    </lineage>
</organism>
<dbReference type="GO" id="GO:0030246">
    <property type="term" value="F:carbohydrate binding"/>
    <property type="evidence" value="ECO:0007669"/>
    <property type="project" value="UniProtKB-KW"/>
</dbReference>
<keyword evidence="1" id="KW-0732">Signal</keyword>
<evidence type="ECO:0000256" key="1">
    <source>
        <dbReference type="ARBA" id="ARBA00022729"/>
    </source>
</evidence>
<evidence type="ECO:0000259" key="4">
    <source>
        <dbReference type="PROSITE" id="PS51752"/>
    </source>
</evidence>
<dbReference type="SMART" id="SM00915">
    <property type="entry name" value="Jacalin"/>
    <property type="match status" value="1"/>
</dbReference>
<keyword evidence="3" id="KW-0812">Transmembrane</keyword>
<dbReference type="GeneTree" id="ENSGT00940000164478"/>
<dbReference type="AlphaFoldDB" id="A0A668APH3"/>
<evidence type="ECO:0000256" key="3">
    <source>
        <dbReference type="SAM" id="Phobius"/>
    </source>
</evidence>
<evidence type="ECO:0000313" key="5">
    <source>
        <dbReference type="Ensembl" id="ENSMMDP00005050144.1"/>
    </source>
</evidence>
<sequence length="154" mass="17387">NAKLTTSVPEATSWLAAPSWCEEFSPLTWVQKIIKLFSLISLSVLCSIQLRYGLIWAQRNGRTYNQAHEIELFDGERIIQVSGKYHQSNYIYQLVFVTSRGRSLTVGQPTQHSFNFYTNNPEAELIILSGRYNGNGITSLGAHWGVMPMNTTEA</sequence>
<dbReference type="InterPro" id="IPR036404">
    <property type="entry name" value="Jacalin-like_lectin_dom_sf"/>
</dbReference>
<dbReference type="InterPro" id="IPR001229">
    <property type="entry name" value="Jacalin-like_lectin_dom"/>
</dbReference>
<dbReference type="Proteomes" id="UP000472263">
    <property type="component" value="Chromosome 16"/>
</dbReference>
<dbReference type="Ensembl" id="ENSMMDT00005051136.1">
    <property type="protein sequence ID" value="ENSMMDP00005050144.1"/>
    <property type="gene ID" value="ENSMMDG00005022764.1"/>
</dbReference>
<dbReference type="InParanoid" id="A0A668APH3"/>
<feature type="domain" description="Jacalin-type lectin" evidence="4">
    <location>
        <begin position="6"/>
        <end position="146"/>
    </location>
</feature>
<evidence type="ECO:0000256" key="2">
    <source>
        <dbReference type="ARBA" id="ARBA00022734"/>
    </source>
</evidence>
<protein>
    <recommendedName>
        <fullName evidence="4">Jacalin-type lectin domain-containing protein</fullName>
    </recommendedName>
</protein>
<keyword evidence="2" id="KW-0430">Lectin</keyword>
<keyword evidence="3" id="KW-1133">Transmembrane helix</keyword>
<dbReference type="Pfam" id="PF01419">
    <property type="entry name" value="Jacalin"/>
    <property type="match status" value="1"/>
</dbReference>
<dbReference type="InterPro" id="IPR052321">
    <property type="entry name" value="PolyBind_ProtTraffic"/>
</dbReference>